<proteinExistence type="predicted"/>
<comment type="caution">
    <text evidence="1">The sequence shown here is derived from an EMBL/GenBank/DDBJ whole genome shotgun (WGS) entry which is preliminary data.</text>
</comment>
<sequence>MTREQLYYGDRYSYNRFAPSRLGAGLAAMFPGCRQSTSTTPADWLPRCALRSTSTARRW</sequence>
<dbReference type="AlphaFoldDB" id="X7YL27"/>
<name>X7YL27_MYCXE</name>
<organism evidence="1">
    <name type="scientific">Mycobacterium xenopi 4042</name>
    <dbReference type="NCBI Taxonomy" id="1299334"/>
    <lineage>
        <taxon>Bacteria</taxon>
        <taxon>Bacillati</taxon>
        <taxon>Actinomycetota</taxon>
        <taxon>Actinomycetes</taxon>
        <taxon>Mycobacteriales</taxon>
        <taxon>Mycobacteriaceae</taxon>
        <taxon>Mycobacterium</taxon>
    </lineage>
</organism>
<dbReference type="PATRIC" id="fig|1299334.3.peg.10250"/>
<gene>
    <name evidence="1" type="ORF">I553_0671</name>
</gene>
<protein>
    <submittedName>
        <fullName evidence="1">Putative acetolactate synthase large subunit domain protein</fullName>
    </submittedName>
</protein>
<reference evidence="1" key="1">
    <citation type="submission" date="2014-01" db="EMBL/GenBank/DDBJ databases">
        <authorList>
            <person name="Brown-Elliot B."/>
            <person name="Wallace R."/>
            <person name="Lenaerts A."/>
            <person name="Ordway D."/>
            <person name="DeGroote M.A."/>
            <person name="Parker T."/>
            <person name="Sizemore C."/>
            <person name="Tallon L.J."/>
            <person name="Sadzewicz L.K."/>
            <person name="Sengamalay N."/>
            <person name="Fraser C.M."/>
            <person name="Hine E."/>
            <person name="Shefchek K.A."/>
            <person name="Das S.P."/>
            <person name="Tettelin H."/>
        </authorList>
    </citation>
    <scope>NUCLEOTIDE SEQUENCE [LARGE SCALE GENOMIC DNA]</scope>
    <source>
        <strain evidence="1">4042</strain>
    </source>
</reference>
<dbReference type="EMBL" id="JAOB01000093">
    <property type="protein sequence ID" value="EUA07228.1"/>
    <property type="molecule type" value="Genomic_DNA"/>
</dbReference>
<accession>X7YL27</accession>
<evidence type="ECO:0000313" key="1">
    <source>
        <dbReference type="EMBL" id="EUA07228.1"/>
    </source>
</evidence>